<gene>
    <name evidence="2" type="ORF">SDC9_08964</name>
</gene>
<organism evidence="2">
    <name type="scientific">bioreactor metagenome</name>
    <dbReference type="NCBI Taxonomy" id="1076179"/>
    <lineage>
        <taxon>unclassified sequences</taxon>
        <taxon>metagenomes</taxon>
        <taxon>ecological metagenomes</taxon>
    </lineage>
</organism>
<protein>
    <recommendedName>
        <fullName evidence="1">Helicase HerA central domain-containing protein</fullName>
    </recommendedName>
</protein>
<dbReference type="EMBL" id="VSSQ01000021">
    <property type="protein sequence ID" value="MPL63338.1"/>
    <property type="molecule type" value="Genomic_DNA"/>
</dbReference>
<dbReference type="Pfam" id="PF01935">
    <property type="entry name" value="DUF87"/>
    <property type="match status" value="1"/>
</dbReference>
<reference evidence="2" key="1">
    <citation type="submission" date="2019-08" db="EMBL/GenBank/DDBJ databases">
        <authorList>
            <person name="Kucharzyk K."/>
            <person name="Murdoch R.W."/>
            <person name="Higgins S."/>
            <person name="Loffler F."/>
        </authorList>
    </citation>
    <scope>NUCLEOTIDE SEQUENCE</scope>
</reference>
<dbReference type="InterPro" id="IPR002789">
    <property type="entry name" value="HerA_central"/>
</dbReference>
<evidence type="ECO:0000259" key="1">
    <source>
        <dbReference type="Pfam" id="PF01935"/>
    </source>
</evidence>
<name>A0A644T8V1_9ZZZZ</name>
<dbReference type="AlphaFoldDB" id="A0A644T8V1"/>
<evidence type="ECO:0000313" key="2">
    <source>
        <dbReference type="EMBL" id="MPL63338.1"/>
    </source>
</evidence>
<dbReference type="PANTHER" id="PTHR42957">
    <property type="entry name" value="HELICASE MJ1565-RELATED"/>
    <property type="match status" value="1"/>
</dbReference>
<dbReference type="InterPro" id="IPR008571">
    <property type="entry name" value="HerA-like"/>
</dbReference>
<dbReference type="PANTHER" id="PTHR42957:SF1">
    <property type="entry name" value="HELICASE MJ1565-RELATED"/>
    <property type="match status" value="1"/>
</dbReference>
<sequence>MSEYKGRLTYAKGTYVEFVVAPNQDVDFGDILVVEGKNGDRFYIRSYDFKVKSRWSDINGVNYLMSKLNDDGQVGNQEELDFYLGGNHTVKIGMAEQLCYSDTAGILFNPKTCPDFFSEVRSLNSDDSTLLAEMKGDLEIGFLKSGRGVMELPVGICGSKAITEHIGVFGTTGSGKSNLVKVLASSIIDSGNYGLLIFDVHNEYYKDLSSHPRAKDRLRVYNTSPQTDYSQRLAINFEEVDPEDITACATFTEPQLDAIYKMSQVWKDTWMDYVLRYEAEDIIDELAGCTGQKFQSRTISKIKSICWNLKQELNIEEEEQTAIRTMMAELEQGKIILVELKNISPVGEQALSTLLSKKLLQNYAGKTDTERSAVKPVLIVLEEAHRFLGKKEHSSNNVFARLVSEARKFNLGMCVVDQQPRLLADKVLSQLNTLFILGLASKADRTKLEAMCRKDIMQQRNEIKNLDCGEMIVATNYMRFAAPVKVHKFEDFLAKRYNVGSLLTEADMQILPTNHIF</sequence>
<proteinExistence type="predicted"/>
<dbReference type="InterPro" id="IPR027417">
    <property type="entry name" value="P-loop_NTPase"/>
</dbReference>
<dbReference type="SUPFAM" id="SSF52540">
    <property type="entry name" value="P-loop containing nucleoside triphosphate hydrolases"/>
    <property type="match status" value="1"/>
</dbReference>
<accession>A0A644T8V1</accession>
<comment type="caution">
    <text evidence="2">The sequence shown here is derived from an EMBL/GenBank/DDBJ whole genome shotgun (WGS) entry which is preliminary data.</text>
</comment>
<feature type="domain" description="Helicase HerA central" evidence="1">
    <location>
        <begin position="139"/>
        <end position="358"/>
    </location>
</feature>
<dbReference type="Gene3D" id="3.40.50.300">
    <property type="entry name" value="P-loop containing nucleotide triphosphate hydrolases"/>
    <property type="match status" value="2"/>
</dbReference>